<dbReference type="PANTHER" id="PTHR34386:SF1">
    <property type="entry name" value="GLUTAREDOXIN-LIKE PROTEIN NRDH"/>
    <property type="match status" value="1"/>
</dbReference>
<dbReference type="SUPFAM" id="SSF52833">
    <property type="entry name" value="Thioredoxin-like"/>
    <property type="match status" value="1"/>
</dbReference>
<dbReference type="EMBL" id="JBHTLT010000045">
    <property type="protein sequence ID" value="MFD1205386.1"/>
    <property type="molecule type" value="Genomic_DNA"/>
</dbReference>
<dbReference type="Gene3D" id="3.40.30.10">
    <property type="entry name" value="Glutaredoxin"/>
    <property type="match status" value="1"/>
</dbReference>
<dbReference type="PANTHER" id="PTHR34386">
    <property type="entry name" value="GLUTAREDOXIN"/>
    <property type="match status" value="1"/>
</dbReference>
<proteinExistence type="predicted"/>
<comment type="caution">
    <text evidence="2">The sequence shown here is derived from an EMBL/GenBank/DDBJ whole genome shotgun (WGS) entry which is preliminary data.</text>
</comment>
<organism evidence="2 3">
    <name type="scientific">Sporosarcina contaminans</name>
    <dbReference type="NCBI Taxonomy" id="633403"/>
    <lineage>
        <taxon>Bacteria</taxon>
        <taxon>Bacillati</taxon>
        <taxon>Bacillota</taxon>
        <taxon>Bacilli</taxon>
        <taxon>Bacillales</taxon>
        <taxon>Caryophanaceae</taxon>
        <taxon>Sporosarcina</taxon>
    </lineage>
</organism>
<dbReference type="InterPro" id="IPR002109">
    <property type="entry name" value="Glutaredoxin"/>
</dbReference>
<sequence>MKNVQFELYTRPTCSDCQEAKAFLAEQNIPYVGYDLSIEPEKEKELIKVSGSRVVPAFVFKKKTFLGFGGKPKVIIGFERNEEEIKKLLAV</sequence>
<feature type="domain" description="Glutaredoxin" evidence="1">
    <location>
        <begin position="7"/>
        <end position="62"/>
    </location>
</feature>
<dbReference type="CDD" id="cd02976">
    <property type="entry name" value="NrdH"/>
    <property type="match status" value="1"/>
</dbReference>
<reference evidence="3" key="1">
    <citation type="journal article" date="2019" name="Int. J. Syst. Evol. Microbiol.">
        <title>The Global Catalogue of Microorganisms (GCM) 10K type strain sequencing project: providing services to taxonomists for standard genome sequencing and annotation.</title>
        <authorList>
            <consortium name="The Broad Institute Genomics Platform"/>
            <consortium name="The Broad Institute Genome Sequencing Center for Infectious Disease"/>
            <person name="Wu L."/>
            <person name="Ma J."/>
        </authorList>
    </citation>
    <scope>NUCLEOTIDE SEQUENCE [LARGE SCALE GENOMIC DNA]</scope>
    <source>
        <strain evidence="3">CCUG 53915</strain>
    </source>
</reference>
<protein>
    <submittedName>
        <fullName evidence="2">Glutaredoxin family protein</fullName>
    </submittedName>
</protein>
<dbReference type="Proteomes" id="UP001597231">
    <property type="component" value="Unassembled WGS sequence"/>
</dbReference>
<accession>A0ABW3TX25</accession>
<dbReference type="RefSeq" id="WP_381480559.1">
    <property type="nucleotide sequence ID" value="NZ_JBHTLT010000045.1"/>
</dbReference>
<evidence type="ECO:0000313" key="2">
    <source>
        <dbReference type="EMBL" id="MFD1205386.1"/>
    </source>
</evidence>
<evidence type="ECO:0000259" key="1">
    <source>
        <dbReference type="Pfam" id="PF00462"/>
    </source>
</evidence>
<gene>
    <name evidence="2" type="ORF">ACFQ38_09760</name>
</gene>
<evidence type="ECO:0000313" key="3">
    <source>
        <dbReference type="Proteomes" id="UP001597231"/>
    </source>
</evidence>
<dbReference type="InterPro" id="IPR051548">
    <property type="entry name" value="Grx-like_ET"/>
</dbReference>
<dbReference type="InterPro" id="IPR036249">
    <property type="entry name" value="Thioredoxin-like_sf"/>
</dbReference>
<dbReference type="Pfam" id="PF00462">
    <property type="entry name" value="Glutaredoxin"/>
    <property type="match status" value="1"/>
</dbReference>
<keyword evidence="3" id="KW-1185">Reference proteome</keyword>
<dbReference type="PROSITE" id="PS51354">
    <property type="entry name" value="GLUTAREDOXIN_2"/>
    <property type="match status" value="1"/>
</dbReference>
<name>A0ABW3TX25_9BACL</name>